<name>A0ABN3A6H9_9ACTN</name>
<dbReference type="Proteomes" id="UP001501020">
    <property type="component" value="Unassembled WGS sequence"/>
</dbReference>
<evidence type="ECO:0000313" key="2">
    <source>
        <dbReference type="EMBL" id="GAA2154451.1"/>
    </source>
</evidence>
<dbReference type="PANTHER" id="PTHR42305">
    <property type="entry name" value="MEMBRANE PROTEIN RV1733C-RELATED"/>
    <property type="match status" value="1"/>
</dbReference>
<accession>A0ABN3A6H9</accession>
<dbReference type="RefSeq" id="WP_344274960.1">
    <property type="nucleotide sequence ID" value="NZ_BAAAMR010000065.1"/>
</dbReference>
<dbReference type="PANTHER" id="PTHR42305:SF1">
    <property type="entry name" value="MEMBRANE PROTEIN RV1733C-RELATED"/>
    <property type="match status" value="1"/>
</dbReference>
<sequence length="197" mass="21255">MTSVRPRRVAAALRRLRRRFGFDGNPLRRDVDRRQRAVGMGAAAAFAIAAPPACASAASLSYGAGVHAEHAESAAHHRITARVTGIEEQSGEQRYSYARLAWTTPDGQAHTAVVPAGRKTTPGTARRIWVDDRGEKTPRPQDRADTVAGAVFAGAGAAGAAALPPLAVYLMVRRRCDRGREEMWDAAWARLDRPHIG</sequence>
<evidence type="ECO:0000256" key="1">
    <source>
        <dbReference type="SAM" id="Phobius"/>
    </source>
</evidence>
<gene>
    <name evidence="2" type="ORF">GCM10009727_61510</name>
</gene>
<evidence type="ECO:0000313" key="3">
    <source>
        <dbReference type="Proteomes" id="UP001501020"/>
    </source>
</evidence>
<dbReference type="EMBL" id="BAAAMR010000065">
    <property type="protein sequence ID" value="GAA2154451.1"/>
    <property type="molecule type" value="Genomic_DNA"/>
</dbReference>
<proteinExistence type="predicted"/>
<dbReference type="InterPro" id="IPR039708">
    <property type="entry name" value="MT1774/Rv1733c-like"/>
</dbReference>
<keyword evidence="1" id="KW-0472">Membrane</keyword>
<organism evidence="2 3">
    <name type="scientific">Actinomadura napierensis</name>
    <dbReference type="NCBI Taxonomy" id="267854"/>
    <lineage>
        <taxon>Bacteria</taxon>
        <taxon>Bacillati</taxon>
        <taxon>Actinomycetota</taxon>
        <taxon>Actinomycetes</taxon>
        <taxon>Streptosporangiales</taxon>
        <taxon>Thermomonosporaceae</taxon>
        <taxon>Actinomadura</taxon>
    </lineage>
</organism>
<feature type="transmembrane region" description="Helical" evidence="1">
    <location>
        <begin position="147"/>
        <end position="172"/>
    </location>
</feature>
<keyword evidence="1" id="KW-1133">Transmembrane helix</keyword>
<keyword evidence="3" id="KW-1185">Reference proteome</keyword>
<protein>
    <recommendedName>
        <fullName evidence="4">DUF3592 domain-containing protein</fullName>
    </recommendedName>
</protein>
<reference evidence="2 3" key="1">
    <citation type="journal article" date="2019" name="Int. J. Syst. Evol. Microbiol.">
        <title>The Global Catalogue of Microorganisms (GCM) 10K type strain sequencing project: providing services to taxonomists for standard genome sequencing and annotation.</title>
        <authorList>
            <consortium name="The Broad Institute Genomics Platform"/>
            <consortium name="The Broad Institute Genome Sequencing Center for Infectious Disease"/>
            <person name="Wu L."/>
            <person name="Ma J."/>
        </authorList>
    </citation>
    <scope>NUCLEOTIDE SEQUENCE [LARGE SCALE GENOMIC DNA]</scope>
    <source>
        <strain evidence="2 3">JCM 13850</strain>
    </source>
</reference>
<keyword evidence="1" id="KW-0812">Transmembrane</keyword>
<comment type="caution">
    <text evidence="2">The sequence shown here is derived from an EMBL/GenBank/DDBJ whole genome shotgun (WGS) entry which is preliminary data.</text>
</comment>
<evidence type="ECO:0008006" key="4">
    <source>
        <dbReference type="Google" id="ProtNLM"/>
    </source>
</evidence>